<dbReference type="GO" id="GO:0003700">
    <property type="term" value="F:DNA-binding transcription factor activity"/>
    <property type="evidence" value="ECO:0007669"/>
    <property type="project" value="InterPro"/>
</dbReference>
<evidence type="ECO:0000313" key="2">
    <source>
        <dbReference type="EMBL" id="AMM33498.1"/>
    </source>
</evidence>
<dbReference type="STRING" id="37927.SA2016_2833"/>
<dbReference type="GO" id="GO:0006950">
    <property type="term" value="P:response to stress"/>
    <property type="evidence" value="ECO:0007669"/>
    <property type="project" value="TreeGrafter"/>
</dbReference>
<dbReference type="AlphaFoldDB" id="A0A127A208"/>
<dbReference type="RefSeq" id="WP_066502590.1">
    <property type="nucleotide sequence ID" value="NZ_BJMO01000005.1"/>
</dbReference>
<dbReference type="SMART" id="SM00347">
    <property type="entry name" value="HTH_MARR"/>
    <property type="match status" value="1"/>
</dbReference>
<dbReference type="InterPro" id="IPR036388">
    <property type="entry name" value="WH-like_DNA-bd_sf"/>
</dbReference>
<dbReference type="Gene3D" id="1.10.10.10">
    <property type="entry name" value="Winged helix-like DNA-binding domain superfamily/Winged helix DNA-binding domain"/>
    <property type="match status" value="1"/>
</dbReference>
<keyword evidence="3" id="KW-1185">Reference proteome</keyword>
<evidence type="ECO:0000313" key="3">
    <source>
        <dbReference type="Proteomes" id="UP000070134"/>
    </source>
</evidence>
<dbReference type="InterPro" id="IPR000835">
    <property type="entry name" value="HTH_MarR-typ"/>
</dbReference>
<dbReference type="PRINTS" id="PR00598">
    <property type="entry name" value="HTHMARR"/>
</dbReference>
<dbReference type="PANTHER" id="PTHR33164">
    <property type="entry name" value="TRANSCRIPTIONAL REGULATOR, MARR FAMILY"/>
    <property type="match status" value="1"/>
</dbReference>
<dbReference type="PROSITE" id="PS50995">
    <property type="entry name" value="HTH_MARR_2"/>
    <property type="match status" value="1"/>
</dbReference>
<dbReference type="EMBL" id="CP014518">
    <property type="protein sequence ID" value="AMM33498.1"/>
    <property type="molecule type" value="Genomic_DNA"/>
</dbReference>
<dbReference type="InterPro" id="IPR036390">
    <property type="entry name" value="WH_DNA-bd_sf"/>
</dbReference>
<dbReference type="PANTHER" id="PTHR33164:SF43">
    <property type="entry name" value="HTH-TYPE TRANSCRIPTIONAL REPRESSOR YETL"/>
    <property type="match status" value="1"/>
</dbReference>
<protein>
    <submittedName>
        <fullName evidence="2">MarR family transcriptional regulator</fullName>
    </submittedName>
</protein>
<evidence type="ECO:0000259" key="1">
    <source>
        <dbReference type="PROSITE" id="PS50995"/>
    </source>
</evidence>
<name>A0A127A208_9MICC</name>
<organism evidence="2 3">
    <name type="scientific">Sinomonas atrocyanea</name>
    <dbReference type="NCBI Taxonomy" id="37927"/>
    <lineage>
        <taxon>Bacteria</taxon>
        <taxon>Bacillati</taxon>
        <taxon>Actinomycetota</taxon>
        <taxon>Actinomycetes</taxon>
        <taxon>Micrococcales</taxon>
        <taxon>Micrococcaceae</taxon>
        <taxon>Sinomonas</taxon>
    </lineage>
</organism>
<feature type="domain" description="HTH marR-type" evidence="1">
    <location>
        <begin position="18"/>
        <end position="157"/>
    </location>
</feature>
<dbReference type="SUPFAM" id="SSF46785">
    <property type="entry name" value="Winged helix' DNA-binding domain"/>
    <property type="match status" value="1"/>
</dbReference>
<proteinExistence type="predicted"/>
<dbReference type="KEGG" id="satk:SA2016_2833"/>
<gene>
    <name evidence="2" type="ORF">SA2016_2833</name>
</gene>
<dbReference type="OrthoDB" id="162531at2"/>
<dbReference type="PATRIC" id="fig|37927.3.peg.2909"/>
<dbReference type="Pfam" id="PF12802">
    <property type="entry name" value="MarR_2"/>
    <property type="match status" value="1"/>
</dbReference>
<sequence length="168" mass="18708">MQTRHAAGYWYQQDTAQKTRAVRVLNALRDYKAAESAMRRRTRDSMSMGETDLLALRYLLEADSRGQQLSPKDLAVRLGITSASMTSLIDRLVRSGHVRREPHPTDRRALVLRPTPGSDEEVRKTLGAMHERMIAAAGALSEDEAETVIGFLEGIRAAVDQIEPAKHA</sequence>
<dbReference type="InterPro" id="IPR039422">
    <property type="entry name" value="MarR/SlyA-like"/>
</dbReference>
<reference evidence="2 3" key="1">
    <citation type="submission" date="2016-02" db="EMBL/GenBank/DDBJ databases">
        <title>Complete genome of Sinomonas atrocyanea KCTC 3377.</title>
        <authorList>
            <person name="Kim K.M."/>
        </authorList>
    </citation>
    <scope>NUCLEOTIDE SEQUENCE [LARGE SCALE GENOMIC DNA]</scope>
    <source>
        <strain evidence="2 3">KCTC 3377</strain>
    </source>
</reference>
<dbReference type="Proteomes" id="UP000070134">
    <property type="component" value="Chromosome"/>
</dbReference>
<accession>A0A127A208</accession>